<proteinExistence type="inferred from homology"/>
<dbReference type="EMBL" id="LWDX02025949">
    <property type="protein sequence ID" value="OEL30291.1"/>
    <property type="molecule type" value="Genomic_DNA"/>
</dbReference>
<keyword evidence="4" id="KW-0735">Signal-anchor</keyword>
<gene>
    <name evidence="7" type="ORF">BAE44_0008694</name>
</gene>
<keyword evidence="7" id="KW-0808">Transferase</keyword>
<evidence type="ECO:0000256" key="3">
    <source>
        <dbReference type="ARBA" id="ARBA00022676"/>
    </source>
</evidence>
<evidence type="ECO:0000313" key="8">
    <source>
        <dbReference type="Proteomes" id="UP000095767"/>
    </source>
</evidence>
<dbReference type="Pfam" id="PF03016">
    <property type="entry name" value="Exostosin_GT47"/>
    <property type="match status" value="1"/>
</dbReference>
<evidence type="ECO:0000313" key="7">
    <source>
        <dbReference type="EMBL" id="OEL30291.1"/>
    </source>
</evidence>
<sequence>MGGRDHSLVAGRTGWNFRRSNNVDPDWGNDLLVMPACRNMSVLVLESATLHGSDYPVPYPTYFHPRSDADVLRWQDRVRGQRRTWLTAFVGAPRPDVPVNIRVWDHVIAQCFCARRPAPAPCWGARAPPGAPSATPRATSRLFQKTVFCRQPPGDTCTRRSAFDSMVAGCIPVYRWHLPEDHHRYSVYIPDADVRQRNVSIEAVLRAIPPATVERMREEVIRLIPRVLYADPRSRLETLKDAEDIAVEGILGTVARIRNGEYVDSGGPVTEDHPNLFSSTETRFRQKQSMQAADH</sequence>
<keyword evidence="3 7" id="KW-0328">Glycosyltransferase</keyword>
<evidence type="ECO:0000256" key="4">
    <source>
        <dbReference type="ARBA" id="ARBA00022968"/>
    </source>
</evidence>
<evidence type="ECO:0000259" key="6">
    <source>
        <dbReference type="Pfam" id="PF03016"/>
    </source>
</evidence>
<keyword evidence="4" id="KW-0812">Transmembrane</keyword>
<evidence type="ECO:0000256" key="2">
    <source>
        <dbReference type="ARBA" id="ARBA00010271"/>
    </source>
</evidence>
<protein>
    <submittedName>
        <fullName evidence="7">Xyloglucan galactosyltransferase KATAMARI1-like protein</fullName>
    </submittedName>
</protein>
<reference evidence="7 8" key="1">
    <citation type="submission" date="2016-09" db="EMBL/GenBank/DDBJ databases">
        <title>The draft genome of Dichanthelium oligosanthes: A C3 panicoid grass species.</title>
        <authorList>
            <person name="Studer A.J."/>
            <person name="Schnable J.C."/>
            <person name="Brutnell T.P."/>
        </authorList>
    </citation>
    <scope>NUCLEOTIDE SEQUENCE [LARGE SCALE GENOMIC DNA]</scope>
    <source>
        <strain evidence="8">cv. Kellogg 1175</strain>
        <tissue evidence="7">Leaf</tissue>
    </source>
</reference>
<dbReference type="GO" id="GO:0016757">
    <property type="term" value="F:glycosyltransferase activity"/>
    <property type="evidence" value="ECO:0007669"/>
    <property type="project" value="UniProtKB-KW"/>
</dbReference>
<dbReference type="GO" id="GO:0000139">
    <property type="term" value="C:Golgi membrane"/>
    <property type="evidence" value="ECO:0007669"/>
    <property type="project" value="UniProtKB-SubCell"/>
</dbReference>
<dbReference type="AlphaFoldDB" id="A0A1E5VYT2"/>
<dbReference type="InterPro" id="IPR040911">
    <property type="entry name" value="Exostosin_GT47"/>
</dbReference>
<comment type="caution">
    <text evidence="7">The sequence shown here is derived from an EMBL/GenBank/DDBJ whole genome shotgun (WGS) entry which is preliminary data.</text>
</comment>
<dbReference type="Proteomes" id="UP000095767">
    <property type="component" value="Unassembled WGS sequence"/>
</dbReference>
<comment type="similarity">
    <text evidence="2">Belongs to the glycosyltransferase 47 family.</text>
</comment>
<dbReference type="PANTHER" id="PTHR11062">
    <property type="entry name" value="EXOSTOSIN HEPARAN SULFATE GLYCOSYLTRANSFERASE -RELATED"/>
    <property type="match status" value="1"/>
</dbReference>
<dbReference type="STRING" id="888268.A0A1E5VYT2"/>
<keyword evidence="5" id="KW-0333">Golgi apparatus</keyword>
<accession>A0A1E5VYT2</accession>
<feature type="domain" description="Exostosin GT47" evidence="6">
    <location>
        <begin position="1"/>
        <end position="203"/>
    </location>
</feature>
<dbReference type="OrthoDB" id="1924787at2759"/>
<evidence type="ECO:0000256" key="1">
    <source>
        <dbReference type="ARBA" id="ARBA00004323"/>
    </source>
</evidence>
<dbReference type="PANTHER" id="PTHR11062:SF371">
    <property type="entry name" value="EXOSTOSIN GT47 DOMAIN-CONTAINING PROTEIN"/>
    <property type="match status" value="1"/>
</dbReference>
<keyword evidence="8" id="KW-1185">Reference proteome</keyword>
<comment type="subcellular location">
    <subcellularLocation>
        <location evidence="1">Golgi apparatus membrane</location>
        <topology evidence="1">Single-pass type II membrane protein</topology>
    </subcellularLocation>
</comment>
<organism evidence="7 8">
    <name type="scientific">Dichanthelium oligosanthes</name>
    <dbReference type="NCBI Taxonomy" id="888268"/>
    <lineage>
        <taxon>Eukaryota</taxon>
        <taxon>Viridiplantae</taxon>
        <taxon>Streptophyta</taxon>
        <taxon>Embryophyta</taxon>
        <taxon>Tracheophyta</taxon>
        <taxon>Spermatophyta</taxon>
        <taxon>Magnoliopsida</taxon>
        <taxon>Liliopsida</taxon>
        <taxon>Poales</taxon>
        <taxon>Poaceae</taxon>
        <taxon>PACMAD clade</taxon>
        <taxon>Panicoideae</taxon>
        <taxon>Panicodae</taxon>
        <taxon>Paniceae</taxon>
        <taxon>Dichantheliinae</taxon>
        <taxon>Dichanthelium</taxon>
    </lineage>
</organism>
<evidence type="ECO:0000256" key="5">
    <source>
        <dbReference type="ARBA" id="ARBA00023034"/>
    </source>
</evidence>
<name>A0A1E5VYT2_9POAL</name>
<dbReference type="InterPro" id="IPR004263">
    <property type="entry name" value="Exostosin"/>
</dbReference>